<dbReference type="EMBL" id="OZ019897">
    <property type="protein sequence ID" value="CAK9226624.1"/>
    <property type="molecule type" value="Genomic_DNA"/>
</dbReference>
<sequence>MVGAEDRNGDVAEEALGPSSVPDAAALVPAPYAEDGGVIFVLEKASLEVAKVGKVKKTKEIPSPFLSREEGGEFFLRGLFV</sequence>
<evidence type="ECO:0000313" key="2">
    <source>
        <dbReference type="Proteomes" id="UP001497512"/>
    </source>
</evidence>
<accession>A0ABP0UTE6</accession>
<name>A0ABP0UTE6_9BRYO</name>
<keyword evidence="2" id="KW-1185">Reference proteome</keyword>
<reference evidence="1" key="1">
    <citation type="submission" date="2024-02" db="EMBL/GenBank/DDBJ databases">
        <authorList>
            <consortium name="ELIXIR-Norway"/>
            <consortium name="Elixir Norway"/>
        </authorList>
    </citation>
    <scope>NUCLEOTIDE SEQUENCE</scope>
</reference>
<proteinExistence type="predicted"/>
<protein>
    <submittedName>
        <fullName evidence="1">Uncharacterized protein</fullName>
    </submittedName>
</protein>
<gene>
    <name evidence="1" type="ORF">CSSPTR1EN2_LOCUS18332</name>
</gene>
<dbReference type="Proteomes" id="UP001497512">
    <property type="component" value="Chromosome 5"/>
</dbReference>
<organism evidence="1 2">
    <name type="scientific">Sphagnum troendelagicum</name>
    <dbReference type="NCBI Taxonomy" id="128251"/>
    <lineage>
        <taxon>Eukaryota</taxon>
        <taxon>Viridiplantae</taxon>
        <taxon>Streptophyta</taxon>
        <taxon>Embryophyta</taxon>
        <taxon>Bryophyta</taxon>
        <taxon>Sphagnophytina</taxon>
        <taxon>Sphagnopsida</taxon>
        <taxon>Sphagnales</taxon>
        <taxon>Sphagnaceae</taxon>
        <taxon>Sphagnum</taxon>
    </lineage>
</organism>
<evidence type="ECO:0000313" key="1">
    <source>
        <dbReference type="EMBL" id="CAK9226624.1"/>
    </source>
</evidence>